<dbReference type="EMBL" id="SJPX01000005">
    <property type="protein sequence ID" value="TWU47944.1"/>
    <property type="molecule type" value="Genomic_DNA"/>
</dbReference>
<accession>A0A5C6EHI2</accession>
<feature type="transmembrane region" description="Helical" evidence="2">
    <location>
        <begin position="42"/>
        <end position="64"/>
    </location>
</feature>
<dbReference type="RefSeq" id="WP_146536385.1">
    <property type="nucleotide sequence ID" value="NZ_SJPX01000005.1"/>
</dbReference>
<evidence type="ECO:0000256" key="2">
    <source>
        <dbReference type="SAM" id="Phobius"/>
    </source>
</evidence>
<protein>
    <submittedName>
        <fullName evidence="3">Uncharacterized protein</fullName>
    </submittedName>
</protein>
<keyword evidence="2" id="KW-0472">Membrane</keyword>
<keyword evidence="2" id="KW-0812">Transmembrane</keyword>
<feature type="compositionally biased region" description="Polar residues" evidence="1">
    <location>
        <begin position="1652"/>
        <end position="1662"/>
    </location>
</feature>
<evidence type="ECO:0000256" key="1">
    <source>
        <dbReference type="SAM" id="MobiDB-lite"/>
    </source>
</evidence>
<feature type="region of interest" description="Disordered" evidence="1">
    <location>
        <begin position="1546"/>
        <end position="1572"/>
    </location>
</feature>
<evidence type="ECO:0000313" key="4">
    <source>
        <dbReference type="Proteomes" id="UP000317977"/>
    </source>
</evidence>
<comment type="caution">
    <text evidence="3">The sequence shown here is derived from an EMBL/GenBank/DDBJ whole genome shotgun (WGS) entry which is preliminary data.</text>
</comment>
<organism evidence="3 4">
    <name type="scientific">Rubripirellula reticaptiva</name>
    <dbReference type="NCBI Taxonomy" id="2528013"/>
    <lineage>
        <taxon>Bacteria</taxon>
        <taxon>Pseudomonadati</taxon>
        <taxon>Planctomycetota</taxon>
        <taxon>Planctomycetia</taxon>
        <taxon>Pirellulales</taxon>
        <taxon>Pirellulaceae</taxon>
        <taxon>Rubripirellula</taxon>
    </lineage>
</organism>
<reference evidence="3 4" key="1">
    <citation type="submission" date="2019-02" db="EMBL/GenBank/DDBJ databases">
        <title>Deep-cultivation of Planctomycetes and their phenomic and genomic characterization uncovers novel biology.</title>
        <authorList>
            <person name="Wiegand S."/>
            <person name="Jogler M."/>
            <person name="Boedeker C."/>
            <person name="Pinto D."/>
            <person name="Vollmers J."/>
            <person name="Rivas-Marin E."/>
            <person name="Kohn T."/>
            <person name="Peeters S.H."/>
            <person name="Heuer A."/>
            <person name="Rast P."/>
            <person name="Oberbeckmann S."/>
            <person name="Bunk B."/>
            <person name="Jeske O."/>
            <person name="Meyerdierks A."/>
            <person name="Storesund J.E."/>
            <person name="Kallscheuer N."/>
            <person name="Luecker S."/>
            <person name="Lage O.M."/>
            <person name="Pohl T."/>
            <person name="Merkel B.J."/>
            <person name="Hornburger P."/>
            <person name="Mueller R.-W."/>
            <person name="Bruemmer F."/>
            <person name="Labrenz M."/>
            <person name="Spormann A.M."/>
            <person name="Op Den Camp H."/>
            <person name="Overmann J."/>
            <person name="Amann R."/>
            <person name="Jetten M.S.M."/>
            <person name="Mascher T."/>
            <person name="Medema M.H."/>
            <person name="Devos D.P."/>
            <person name="Kaster A.-K."/>
            <person name="Ovreas L."/>
            <person name="Rohde M."/>
            <person name="Galperin M.Y."/>
            <person name="Jogler C."/>
        </authorList>
    </citation>
    <scope>NUCLEOTIDE SEQUENCE [LARGE SCALE GENOMIC DNA]</scope>
    <source>
        <strain evidence="3 4">Poly59</strain>
    </source>
</reference>
<dbReference type="Proteomes" id="UP000317977">
    <property type="component" value="Unassembled WGS sequence"/>
</dbReference>
<evidence type="ECO:0000313" key="3">
    <source>
        <dbReference type="EMBL" id="TWU47944.1"/>
    </source>
</evidence>
<keyword evidence="4" id="KW-1185">Reference proteome</keyword>
<dbReference type="OrthoDB" id="219623at2"/>
<proteinExistence type="predicted"/>
<gene>
    <name evidence="3" type="ORF">Poly59_47880</name>
</gene>
<sequence>MCRIDSTLRRNSVRRDPFRSQPVCRQSLRGHHSGRQQSRSGIVLLVVLGMLTLFSVMAVSYLVFTTRQRSTAYNISRSESRNFDGEQLLGDALEEILVGSDSPDSSVWGHDILGDLYGMRDAILGEMTPQASFVVADPLVAPNVLMNDFVRIPTELFRTATYPNRRVDHTSLAERNYPSASTPLFEMDDELAGRVLTFREGPLEGLSMKVLRSFGNHVSTTVTNGRQILSGQLVLDMRPHLHRAITIDSLGETNTLARWLEKALLPTSDVDHQYISRLFYNQPPELVTAATPLSDFYLNGAILNGPGLGFDVGRTSLTVVGDANQNLNEVINTNHSPLPAAAPSPIGGTAYAGSATGTDVPAALQGHFAVYRREASASSATAEQGYLQDLPGGDADEPYDAPDEQNLWLSYFPTNEAFGASAPSFVRPDLLHWLINQQSGTLDSMTVLRLQQILRAVQRSTTRPLPIKNDITAMPAALSNRGAGVLQLDYSDFTGSNNSDLGRPSPVDGWLDFSETDPVILAANIRRLVRSLCGGDSNGDGYPDWDVDNNGDGIPDSVWTDAGLPLTESEDGSLVKPMVAYLIEDLGGRVDVNLAGNLVQARNAVQKSASGVLYRTGIPTGPTVTHTDLPAGFGYGPAEISLNPLFGTSPNGALDLLRRRLVSRTFSGVEYVASGHLIDPITQSGNDLMGVLRQPYLPNVHSTANAYGLPVDKFGRSSMALGIDGGLMVANSSVTVQTPTLSAGAQAGDANDDPYEMITTPGELPDSAFTLPDMEAMLRFNDFDRDALDSALVELAQNHLTTIADRQEFANSVTTISSSASVNTGMLPQEYRGTNLANSSDTPASIFDDAVRSLPPNSGTNRFDTSQRNALLMQLLPREVLSGGKLNLNRPFGNGIDDDGDGVVDDPEELRNAVQNLYFYRDFTGTTSDTFYTTPFSDLTPGEPGPVSAGGVYPEPTPQGWFARHLYVMAMTLVRDLNGTDAFDFSLGVPPTIVTPTFRRDTLPGSAYGTANTAEEEYRAWTLAQWAINVADFRDPDSIMSRFDYDVYPFDGWDISATPLTYRTVWGMEYPELALEESLAMHDRRVRDTNLDAASEPRFSGGTFLDDDTDQWRLPQGSLFLEVRSTRSPDYLRNPATDTDSTSQAWAVPTELYSQVDTSATVGSPQYEYMLDLARTAPDRNPVWRVAISPAHDDAVRGDPRQSGDEMLQPVGSNVDPFAIAMNRQAATLQLDRPDFFGAEIPPPQQVDRVIWFTNVNPDNGLQRDATTNGTTIAGQAYGDFTADDGFIDFAPVDSNSVEKIFYNRFAAADYPYQVTDTDNLTEVHLRGGQYAVIGPRAITHVGSLQSNAGTPTHNPTTHEPVVNYVDYESPQRFLLGSTAFEHRLFTNSNATPTVAGGANSTIRNTVGIIAAANVPTGFTGPPVVGTTPGIGINVSEPLPYPAPVGVNRYYPSPTTRLKADFPFDSYHDFVAATGNLPDVPFDQAAYAELFRVYGPDAERTGTRERFKTAYLQRLADPTQPHDEILNPYISVDYITIDLTVFNGSDGNTQETDAGPPAVTEWTDKGNPDPFGSIPNERFATRYKTGNTIFQGVAASASENLSHSVNTFPPPTTAPETTGAPTLGGHAPYFPFTLNLQTTVNPDTAPPGATKPDSNPGRTAHSSTLGFANASYGDRWRTTGTTDTRYAGMPVNKYFSSATWLNRSYVSPGELMWVPTTSAARFGASFGTATADTGFTAGNVFASQAPPHAVGDRLDYNRVFPHLWNYSSTDQASFVNSPNLHRILNYIEVPAPFDFENDFVSTNRNIENNSTVSTPAQSTFGGSINYSGLGTTVTGNPYSWTNAGATTNAFWLNQMTIESLRAPFNILQPQYRQGRINLNTIKGPRVYRALMEGISDTSDPAFGAFAAEFSQSRRGYLLTGGASEPVMQAGGTITQFDRTRPSQFGGAFRPSNASDLAPLVTDRVRPLDRTIMRPGVTATDALGGDSPLFHKPLGGSLNGEMRQRSALHNDIAITRLNNLAADQSNVFGVWITVGLFKVDGNLHVGQELGSDLGQSRRFQSFHIIDRSVPVMYEPGQLNNAMETVLLSRMLN</sequence>
<name>A0A5C6EHI2_9BACT</name>
<keyword evidence="2" id="KW-1133">Transmembrane helix</keyword>
<feature type="region of interest" description="Disordered" evidence="1">
    <location>
        <begin position="1637"/>
        <end position="1662"/>
    </location>
</feature>